<comment type="caution">
    <text evidence="4">The sequence shown here is derived from an EMBL/GenBank/DDBJ whole genome shotgun (WGS) entry which is preliminary data.</text>
</comment>
<accession>A0ABS6V0L3</accession>
<proteinExistence type="inferred from homology"/>
<comment type="cofactor">
    <cofactor evidence="3">
        <name>Mg(2+)</name>
        <dbReference type="ChEBI" id="CHEBI:18420"/>
    </cofactor>
</comment>
<comment type="function">
    <text evidence="2 3">Removes the phosphate from trehalose 6-phosphate to produce free trehalose.</text>
</comment>
<organism evidence="4 5">
    <name type="scientific">Pseudonocardia abyssalis</name>
    <dbReference type="NCBI Taxonomy" id="2792008"/>
    <lineage>
        <taxon>Bacteria</taxon>
        <taxon>Bacillati</taxon>
        <taxon>Actinomycetota</taxon>
        <taxon>Actinomycetes</taxon>
        <taxon>Pseudonocardiales</taxon>
        <taxon>Pseudonocardiaceae</taxon>
        <taxon>Pseudonocardia</taxon>
    </lineage>
</organism>
<dbReference type="Proteomes" id="UP000694287">
    <property type="component" value="Unassembled WGS sequence"/>
</dbReference>
<dbReference type="GO" id="GO:0004805">
    <property type="term" value="F:trehalose-phosphatase activity"/>
    <property type="evidence" value="ECO:0007669"/>
    <property type="project" value="UniProtKB-EC"/>
</dbReference>
<keyword evidence="3" id="KW-0460">Magnesium</keyword>
<evidence type="ECO:0000256" key="3">
    <source>
        <dbReference type="RuleBase" id="RU361117"/>
    </source>
</evidence>
<evidence type="ECO:0000313" key="5">
    <source>
        <dbReference type="Proteomes" id="UP000694287"/>
    </source>
</evidence>
<comment type="catalytic activity">
    <reaction evidence="3">
        <text>alpha,alpha-trehalose 6-phosphate + H2O = alpha,alpha-trehalose + phosphate</text>
        <dbReference type="Rhea" id="RHEA:23420"/>
        <dbReference type="ChEBI" id="CHEBI:15377"/>
        <dbReference type="ChEBI" id="CHEBI:16551"/>
        <dbReference type="ChEBI" id="CHEBI:43474"/>
        <dbReference type="ChEBI" id="CHEBI:58429"/>
        <dbReference type="EC" id="3.1.3.12"/>
    </reaction>
</comment>
<dbReference type="NCBIfam" id="TIGR00685">
    <property type="entry name" value="T6PP"/>
    <property type="match status" value="1"/>
</dbReference>
<reference evidence="4 5" key="1">
    <citation type="submission" date="2020-11" db="EMBL/GenBank/DDBJ databases">
        <title>Pseudonocardia abyssalis sp. nov. and Pseudonocardia oceani sp. nov., description and phylogenomic analysis of two novel actinomycetes isolated from the deep Southern Ocean.</title>
        <authorList>
            <person name="Parra J."/>
        </authorList>
    </citation>
    <scope>NUCLEOTIDE SEQUENCE [LARGE SCALE GENOMIC DNA]</scope>
    <source>
        <strain evidence="4 5">KRD-168</strain>
    </source>
</reference>
<dbReference type="EC" id="3.1.3.12" evidence="3"/>
<dbReference type="PANTHER" id="PTHR43768:SF3">
    <property type="entry name" value="TREHALOSE 6-PHOSPHATE PHOSPHATASE"/>
    <property type="match status" value="1"/>
</dbReference>
<keyword evidence="1 3" id="KW-0378">Hydrolase</keyword>
<dbReference type="InterPro" id="IPR003337">
    <property type="entry name" value="Trehalose_PPase"/>
</dbReference>
<comment type="pathway">
    <text evidence="3">Glycan biosynthesis; trehalose biosynthesis.</text>
</comment>
<protein>
    <recommendedName>
        <fullName evidence="3">Trehalose 6-phosphate phosphatase</fullName>
        <ecNumber evidence="3">3.1.3.12</ecNumber>
    </recommendedName>
</protein>
<dbReference type="EMBL" id="JADQDK010000001">
    <property type="protein sequence ID" value="MBW0137653.1"/>
    <property type="molecule type" value="Genomic_DNA"/>
</dbReference>
<evidence type="ECO:0000256" key="2">
    <source>
        <dbReference type="ARBA" id="ARBA00024179"/>
    </source>
</evidence>
<dbReference type="InterPro" id="IPR044651">
    <property type="entry name" value="OTSB-like"/>
</dbReference>
<dbReference type="Pfam" id="PF02358">
    <property type="entry name" value="Trehalose_PPase"/>
    <property type="match status" value="1"/>
</dbReference>
<keyword evidence="5" id="KW-1185">Reference proteome</keyword>
<name>A0ABS6V0L3_9PSEU</name>
<evidence type="ECO:0000256" key="1">
    <source>
        <dbReference type="ARBA" id="ARBA00022801"/>
    </source>
</evidence>
<comment type="similarity">
    <text evidence="3">Belongs to the trehalose phosphatase family.</text>
</comment>
<sequence length="262" mass="26359">MGPLLPRRAGAAVVTDLDAAIREIASARTLLVALDFDGVLAPLVDVPSESRPLPESAAALGSLATLPGTVVALVSGRGLADLAATSGFGTPIRLVGSHGGEFDDGGAVLDDDQRALLDALTAEVTALVDGEPGVKLEHKPAGIAVHVRGTGPEVGPRVLDAVRTGPAARPGVDATPGKDVLDLAVLQVNKGMAVDVLRERVGADAVLFAGDDVTDETAFARLGPGDVGVKVGDGDTVAGHRVAGPPDVARVLELLLATRSQA</sequence>
<keyword evidence="3" id="KW-0479">Metal-binding</keyword>
<evidence type="ECO:0000313" key="4">
    <source>
        <dbReference type="EMBL" id="MBW0137653.1"/>
    </source>
</evidence>
<gene>
    <name evidence="4" type="primary">otsB</name>
    <name evidence="4" type="ORF">I4I81_25815</name>
</gene>
<dbReference type="PANTHER" id="PTHR43768">
    <property type="entry name" value="TREHALOSE 6-PHOSPHATE PHOSPHATASE"/>
    <property type="match status" value="1"/>
</dbReference>